<dbReference type="InterPro" id="IPR007768">
    <property type="entry name" value="Suppressor_of_fused"/>
</dbReference>
<dbReference type="PANTHER" id="PTHR10928:SF2">
    <property type="entry name" value="SUPPRESSOR OF FUSED HOMOLOG"/>
    <property type="match status" value="1"/>
</dbReference>
<dbReference type="EMBL" id="QKLW01000002">
    <property type="protein sequence ID" value="PYF83433.1"/>
    <property type="molecule type" value="Genomic_DNA"/>
</dbReference>
<dbReference type="RefSeq" id="WP_110573843.1">
    <property type="nucleotide sequence ID" value="NZ_QKLW01000002.1"/>
</dbReference>
<dbReference type="InterPro" id="IPR037181">
    <property type="entry name" value="SUFU_N"/>
</dbReference>
<accession>A0A318V5W8</accession>
<comment type="caution">
    <text evidence="2">The sequence shown here is derived from an EMBL/GenBank/DDBJ whole genome shotgun (WGS) entry which is preliminary data.</text>
</comment>
<dbReference type="PANTHER" id="PTHR10928">
    <property type="entry name" value="SUPPRESSOR OF FUSED"/>
    <property type="match status" value="1"/>
</dbReference>
<keyword evidence="3" id="KW-1185">Reference proteome</keyword>
<proteinExistence type="predicted"/>
<dbReference type="SUPFAM" id="SSF103359">
    <property type="entry name" value="Suppressor of Fused, N-terminal domain"/>
    <property type="match status" value="1"/>
</dbReference>
<evidence type="ECO:0000313" key="2">
    <source>
        <dbReference type="EMBL" id="PYF83433.1"/>
    </source>
</evidence>
<dbReference type="AlphaFoldDB" id="A0A318V5W8"/>
<dbReference type="Proteomes" id="UP000247551">
    <property type="component" value="Unassembled WGS sequence"/>
</dbReference>
<dbReference type="GO" id="GO:0005737">
    <property type="term" value="C:cytoplasm"/>
    <property type="evidence" value="ECO:0007669"/>
    <property type="project" value="TreeGrafter"/>
</dbReference>
<reference evidence="2 3" key="1">
    <citation type="submission" date="2018-06" db="EMBL/GenBank/DDBJ databases">
        <title>Genomic Encyclopedia of Type Strains, Phase III (KMG-III): the genomes of soil and plant-associated and newly described type strains.</title>
        <authorList>
            <person name="Whitman W."/>
        </authorList>
    </citation>
    <scope>NUCLEOTIDE SEQUENCE [LARGE SCALE GENOMIC DNA]</scope>
    <source>
        <strain evidence="2 3">CECT 7730</strain>
    </source>
</reference>
<organism evidence="2 3">
    <name type="scientific">Marinomonas alcarazii</name>
    <dbReference type="NCBI Taxonomy" id="491949"/>
    <lineage>
        <taxon>Bacteria</taxon>
        <taxon>Pseudomonadati</taxon>
        <taxon>Pseudomonadota</taxon>
        <taxon>Gammaproteobacteria</taxon>
        <taxon>Oceanospirillales</taxon>
        <taxon>Oceanospirillaceae</taxon>
        <taxon>Marinomonas</taxon>
    </lineage>
</organism>
<dbReference type="Pfam" id="PF05076">
    <property type="entry name" value="SUFU"/>
    <property type="match status" value="1"/>
</dbReference>
<protein>
    <submittedName>
        <fullName evidence="2">Suppressor of fused protein SUFU</fullName>
    </submittedName>
</protein>
<name>A0A318V5W8_9GAMM</name>
<evidence type="ECO:0000259" key="1">
    <source>
        <dbReference type="Pfam" id="PF05076"/>
    </source>
</evidence>
<sequence>MDLEEYKRKFTTDDTPGWSAIDEAAEKLYPGQEPKHWAATPHYAVGGNDPIDGISFYKAYYNGELYYHFVTYGFSNLYYDEENCAEEFSKWGFELTFRIKPFYLDEEYPKWVYGLLQNIARYVFKSGKWFEPYHYMPANGPIRLDTETDITGLAFTLDPEMGEINTPNGKVQFLQIYGITDKELQAIKDGASEARQLIDSARALNPLLITDLLRKS</sequence>
<dbReference type="InterPro" id="IPR020941">
    <property type="entry name" value="SUFU-like_domain"/>
</dbReference>
<evidence type="ECO:0000313" key="3">
    <source>
        <dbReference type="Proteomes" id="UP000247551"/>
    </source>
</evidence>
<feature type="domain" description="Suppressor of fused-like" evidence="1">
    <location>
        <begin position="47"/>
        <end position="215"/>
    </location>
</feature>
<gene>
    <name evidence="2" type="ORF">DFP75_102529</name>
</gene>